<feature type="domain" description="Peptidase M48" evidence="9">
    <location>
        <begin position="45"/>
        <end position="224"/>
    </location>
</feature>
<evidence type="ECO:0000256" key="2">
    <source>
        <dbReference type="ARBA" id="ARBA00022670"/>
    </source>
</evidence>
<feature type="chain" id="PRO_5024392053" evidence="8">
    <location>
        <begin position="28"/>
        <end position="468"/>
    </location>
</feature>
<dbReference type="GO" id="GO:0016020">
    <property type="term" value="C:membrane"/>
    <property type="evidence" value="ECO:0007669"/>
    <property type="project" value="TreeGrafter"/>
</dbReference>
<keyword evidence="3" id="KW-0479">Metal-binding</keyword>
<comment type="cofactor">
    <cofactor evidence="1">
        <name>Zn(2+)</name>
        <dbReference type="ChEBI" id="CHEBI:29105"/>
    </cofactor>
</comment>
<name>A0A5M6ZKV5_9PROT</name>
<evidence type="ECO:0000256" key="6">
    <source>
        <dbReference type="ARBA" id="ARBA00023049"/>
    </source>
</evidence>
<sequence length="468" mass="51757">MPFIRRTTAWLAAAAASAGLTCAPALSQGLVRDAEIEEVMRAWSDPMIEAAGLNVNSVDMYLIGDMEFNAFVTRGQKIFLHTGLIVQAHNPNEIKGVIAHEIGHIEGAHLVRMQQAERSAMATMAAAIGVGIIAALAGAGDAGAAIIASSPQFATLDFMTYTRAQEAAADQAAVRFLTATGQSGRGLVSTFERLAYQERLSFQRRWQYMRSHPLSSDRVRALQRNVEASPYADVEDSPEDIETLERIQAKIIGFMVPPAQTFERYPESDTSIPARYARAVAFYKQGLMSRAEEVVLTLIADEPDNPYFHELHGQMLFESGHIERSLEPYRRSLELAPGQPLLQIGLATALIAQGGQDEVNEAVRLLSQALVSEPNNPFGWFQKSLAHTELGQIAHAELATAERYFAVGDSMHAHLFARRAHDRLERGTEAWVRSAELLYATEPSAREIREWNRREHQRPNFGRGGQRP</sequence>
<dbReference type="PROSITE" id="PS50005">
    <property type="entry name" value="TPR"/>
    <property type="match status" value="1"/>
</dbReference>
<dbReference type="PANTHER" id="PTHR22726">
    <property type="entry name" value="METALLOENDOPEPTIDASE OMA1"/>
    <property type="match status" value="1"/>
</dbReference>
<accession>A0A5M6ZKV5</accession>
<evidence type="ECO:0000256" key="5">
    <source>
        <dbReference type="ARBA" id="ARBA00022833"/>
    </source>
</evidence>
<feature type="repeat" description="TPR" evidence="7">
    <location>
        <begin position="306"/>
        <end position="339"/>
    </location>
</feature>
<keyword evidence="7" id="KW-0802">TPR repeat</keyword>
<dbReference type="InterPro" id="IPR019734">
    <property type="entry name" value="TPR_rpt"/>
</dbReference>
<reference evidence="10 11" key="1">
    <citation type="submission" date="2019-09" db="EMBL/GenBank/DDBJ databases">
        <authorList>
            <person name="Kevbrin V."/>
            <person name="Grouzdev D.S."/>
        </authorList>
    </citation>
    <scope>NUCLEOTIDE SEQUENCE [LARGE SCALE GENOMIC DNA]</scope>
    <source>
        <strain evidence="10 11">G-192</strain>
    </source>
</reference>
<evidence type="ECO:0000256" key="1">
    <source>
        <dbReference type="ARBA" id="ARBA00001947"/>
    </source>
</evidence>
<dbReference type="RefSeq" id="WP_150022513.1">
    <property type="nucleotide sequence ID" value="NZ_VWOJ01000001.1"/>
</dbReference>
<gene>
    <name evidence="10" type="ORF">F1654_01285</name>
</gene>
<keyword evidence="5" id="KW-0862">Zinc</keyword>
<dbReference type="CDD" id="cd07324">
    <property type="entry name" value="M48C_Oma1-like"/>
    <property type="match status" value="1"/>
</dbReference>
<evidence type="ECO:0000256" key="7">
    <source>
        <dbReference type="PROSITE-ProRule" id="PRU00339"/>
    </source>
</evidence>
<proteinExistence type="predicted"/>
<dbReference type="GO" id="GO:0004222">
    <property type="term" value="F:metalloendopeptidase activity"/>
    <property type="evidence" value="ECO:0007669"/>
    <property type="project" value="InterPro"/>
</dbReference>
<evidence type="ECO:0000313" key="11">
    <source>
        <dbReference type="Proteomes" id="UP000325122"/>
    </source>
</evidence>
<keyword evidence="4" id="KW-0378">Hydrolase</keyword>
<dbReference type="InterPro" id="IPR051156">
    <property type="entry name" value="Mito/Outer_Membr_Metalloprot"/>
</dbReference>
<evidence type="ECO:0000259" key="9">
    <source>
        <dbReference type="Pfam" id="PF01435"/>
    </source>
</evidence>
<dbReference type="EMBL" id="VWOJ01000001">
    <property type="protein sequence ID" value="KAA5805482.1"/>
    <property type="molecule type" value="Genomic_DNA"/>
</dbReference>
<evidence type="ECO:0000256" key="4">
    <source>
        <dbReference type="ARBA" id="ARBA00022801"/>
    </source>
</evidence>
<keyword evidence="11" id="KW-1185">Reference proteome</keyword>
<dbReference type="Gene3D" id="1.25.40.10">
    <property type="entry name" value="Tetratricopeptide repeat domain"/>
    <property type="match status" value="1"/>
</dbReference>
<feature type="signal peptide" evidence="8">
    <location>
        <begin position="1"/>
        <end position="27"/>
    </location>
</feature>
<dbReference type="GO" id="GO:0046872">
    <property type="term" value="F:metal ion binding"/>
    <property type="evidence" value="ECO:0007669"/>
    <property type="project" value="UniProtKB-KW"/>
</dbReference>
<dbReference type="InterPro" id="IPR011990">
    <property type="entry name" value="TPR-like_helical_dom_sf"/>
</dbReference>
<dbReference type="Gene3D" id="3.30.2010.10">
    <property type="entry name" value="Metalloproteases ('zincins'), catalytic domain"/>
    <property type="match status" value="1"/>
</dbReference>
<keyword evidence="2 10" id="KW-0645">Protease</keyword>
<dbReference type="SUPFAM" id="SSF48452">
    <property type="entry name" value="TPR-like"/>
    <property type="match status" value="1"/>
</dbReference>
<dbReference type="Proteomes" id="UP000325122">
    <property type="component" value="Unassembled WGS sequence"/>
</dbReference>
<dbReference type="GO" id="GO:0051603">
    <property type="term" value="P:proteolysis involved in protein catabolic process"/>
    <property type="evidence" value="ECO:0007669"/>
    <property type="project" value="TreeGrafter"/>
</dbReference>
<dbReference type="AlphaFoldDB" id="A0A5M6ZKV5"/>
<dbReference type="PANTHER" id="PTHR22726:SF1">
    <property type="entry name" value="METALLOENDOPEPTIDASE OMA1, MITOCHONDRIAL"/>
    <property type="match status" value="1"/>
</dbReference>
<keyword evidence="6 10" id="KW-0482">Metalloprotease</keyword>
<evidence type="ECO:0000313" key="10">
    <source>
        <dbReference type="EMBL" id="KAA5805482.1"/>
    </source>
</evidence>
<protein>
    <submittedName>
        <fullName evidence="10">M48 family metalloprotease</fullName>
    </submittedName>
</protein>
<evidence type="ECO:0000256" key="3">
    <source>
        <dbReference type="ARBA" id="ARBA00022723"/>
    </source>
</evidence>
<keyword evidence="8" id="KW-0732">Signal</keyword>
<evidence type="ECO:0000256" key="8">
    <source>
        <dbReference type="SAM" id="SignalP"/>
    </source>
</evidence>
<dbReference type="Pfam" id="PF01435">
    <property type="entry name" value="Peptidase_M48"/>
    <property type="match status" value="1"/>
</dbReference>
<organism evidence="10 11">
    <name type="scientific">Alkalicaulis satelles</name>
    <dbReference type="NCBI Taxonomy" id="2609175"/>
    <lineage>
        <taxon>Bacteria</taxon>
        <taxon>Pseudomonadati</taxon>
        <taxon>Pseudomonadota</taxon>
        <taxon>Alphaproteobacteria</taxon>
        <taxon>Maricaulales</taxon>
        <taxon>Maricaulaceae</taxon>
        <taxon>Alkalicaulis</taxon>
    </lineage>
</organism>
<comment type="caution">
    <text evidence="10">The sequence shown here is derived from an EMBL/GenBank/DDBJ whole genome shotgun (WGS) entry which is preliminary data.</text>
</comment>
<dbReference type="InterPro" id="IPR001915">
    <property type="entry name" value="Peptidase_M48"/>
</dbReference>